<proteinExistence type="predicted"/>
<evidence type="ECO:0000256" key="1">
    <source>
        <dbReference type="SAM" id="MobiDB-lite"/>
    </source>
</evidence>
<reference evidence="2" key="2">
    <citation type="journal article" date="2015" name="Data Brief">
        <title>Shoot transcriptome of the giant reed, Arundo donax.</title>
        <authorList>
            <person name="Barrero R.A."/>
            <person name="Guerrero F.D."/>
            <person name="Moolhuijzen P."/>
            <person name="Goolsby J.A."/>
            <person name="Tidwell J."/>
            <person name="Bellgard S.E."/>
            <person name="Bellgard M.I."/>
        </authorList>
    </citation>
    <scope>NUCLEOTIDE SEQUENCE</scope>
    <source>
        <tissue evidence="2">Shoot tissue taken approximately 20 cm above the soil surface</tissue>
    </source>
</reference>
<name>A0A0A9EEC1_ARUDO</name>
<sequence>MQNDGGEYGHELISPADSMPSPCHRSPGAQAKLRAGSLGPNFEASGVRFERGAPQSNAGPGEDVN</sequence>
<accession>A0A0A9EEC1</accession>
<evidence type="ECO:0000313" key="2">
    <source>
        <dbReference type="EMBL" id="JAD96205.1"/>
    </source>
</evidence>
<organism evidence="2">
    <name type="scientific">Arundo donax</name>
    <name type="common">Giant reed</name>
    <name type="synonym">Donax arundinaceus</name>
    <dbReference type="NCBI Taxonomy" id="35708"/>
    <lineage>
        <taxon>Eukaryota</taxon>
        <taxon>Viridiplantae</taxon>
        <taxon>Streptophyta</taxon>
        <taxon>Embryophyta</taxon>
        <taxon>Tracheophyta</taxon>
        <taxon>Spermatophyta</taxon>
        <taxon>Magnoliopsida</taxon>
        <taxon>Liliopsida</taxon>
        <taxon>Poales</taxon>
        <taxon>Poaceae</taxon>
        <taxon>PACMAD clade</taxon>
        <taxon>Arundinoideae</taxon>
        <taxon>Arundineae</taxon>
        <taxon>Arundo</taxon>
    </lineage>
</organism>
<protein>
    <submittedName>
        <fullName evidence="2">Uncharacterized protein</fullName>
    </submittedName>
</protein>
<dbReference type="EMBL" id="GBRH01201690">
    <property type="protein sequence ID" value="JAD96205.1"/>
    <property type="molecule type" value="Transcribed_RNA"/>
</dbReference>
<dbReference type="AlphaFoldDB" id="A0A0A9EEC1"/>
<reference evidence="2" key="1">
    <citation type="submission" date="2014-09" db="EMBL/GenBank/DDBJ databases">
        <authorList>
            <person name="Magalhaes I.L.F."/>
            <person name="Oliveira U."/>
            <person name="Santos F.R."/>
            <person name="Vidigal T.H.D.A."/>
            <person name="Brescovit A.D."/>
            <person name="Santos A.J."/>
        </authorList>
    </citation>
    <scope>NUCLEOTIDE SEQUENCE</scope>
    <source>
        <tissue evidence="2">Shoot tissue taken approximately 20 cm above the soil surface</tissue>
    </source>
</reference>
<feature type="region of interest" description="Disordered" evidence="1">
    <location>
        <begin position="1"/>
        <end position="65"/>
    </location>
</feature>